<dbReference type="SUPFAM" id="SSF49599">
    <property type="entry name" value="TRAF domain-like"/>
    <property type="match status" value="1"/>
</dbReference>
<dbReference type="Pfam" id="PF24570">
    <property type="entry name" value="BACK_BPM_SPOP"/>
    <property type="match status" value="1"/>
</dbReference>
<dbReference type="PROSITE" id="PS50144">
    <property type="entry name" value="MATH"/>
    <property type="match status" value="1"/>
</dbReference>
<evidence type="ECO:0000313" key="5">
    <source>
        <dbReference type="EMBL" id="CAL5007444.1"/>
    </source>
</evidence>
<keyword evidence="6" id="KW-1185">Reference proteome</keyword>
<dbReference type="PANTHER" id="PTHR26379">
    <property type="entry name" value="BTB/POZ AND MATH DOMAIN-CONTAINING PROTEIN 1"/>
    <property type="match status" value="1"/>
</dbReference>
<comment type="pathway">
    <text evidence="1">Protein modification; protein ubiquitination.</text>
</comment>
<dbReference type="Gene3D" id="1.25.40.420">
    <property type="match status" value="1"/>
</dbReference>
<accession>A0ABC9BTZ3</accession>
<dbReference type="AlphaFoldDB" id="A0ABC9BTZ3"/>
<organism evidence="5 6">
    <name type="scientific">Urochloa decumbens</name>
    <dbReference type="NCBI Taxonomy" id="240449"/>
    <lineage>
        <taxon>Eukaryota</taxon>
        <taxon>Viridiplantae</taxon>
        <taxon>Streptophyta</taxon>
        <taxon>Embryophyta</taxon>
        <taxon>Tracheophyta</taxon>
        <taxon>Spermatophyta</taxon>
        <taxon>Magnoliopsida</taxon>
        <taxon>Liliopsida</taxon>
        <taxon>Poales</taxon>
        <taxon>Poaceae</taxon>
        <taxon>PACMAD clade</taxon>
        <taxon>Panicoideae</taxon>
        <taxon>Panicodae</taxon>
        <taxon>Paniceae</taxon>
        <taxon>Melinidinae</taxon>
        <taxon>Urochloa</taxon>
    </lineage>
</organism>
<dbReference type="InterPro" id="IPR011333">
    <property type="entry name" value="SKP1/BTB/POZ_sf"/>
</dbReference>
<sequence length="366" mass="40930">MAAFEQPTPRTKTASRCTPQIARGTHTFEIEGYSLHKGLGAGKFIRSAAFTVGGYDWCIRYYPDGVSMEECNEGYVAVYLEFLTEKAEVRVVFDLRFKDQTTSKSTMSFATLFNSADVCKSIFAFGSSKFMKWSELEASTFLQEDCLVIECDVTVFKEPMVLETTGTNLVEVMPPSPNLSQDLAKLLETKVGADVTFKVEGEVIAAHALILAMRSSVFSAELYGPLREQREQDITIEDIQPDVFRALLYFIYTDSMLPSMADLDRDKSKELIQHLLVAADRYDVQGLKAVCEKSLCESLDVETVASMLTLADQQNCSKLKNACIDFMICPDRWDGVAASEGFCHLKRSCSNMLVDVSERSVKSRKF</sequence>
<evidence type="ECO:0000313" key="6">
    <source>
        <dbReference type="Proteomes" id="UP001497457"/>
    </source>
</evidence>
<dbReference type="EMBL" id="OZ075137">
    <property type="protein sequence ID" value="CAL5007444.1"/>
    <property type="molecule type" value="Genomic_DNA"/>
</dbReference>
<evidence type="ECO:0000259" key="4">
    <source>
        <dbReference type="PROSITE" id="PS50144"/>
    </source>
</evidence>
<dbReference type="InterPro" id="IPR000210">
    <property type="entry name" value="BTB/POZ_dom"/>
</dbReference>
<dbReference type="Pfam" id="PF00651">
    <property type="entry name" value="BTB"/>
    <property type="match status" value="1"/>
</dbReference>
<dbReference type="CDD" id="cd18280">
    <property type="entry name" value="BTB_POZ_BPM_plant"/>
    <property type="match status" value="1"/>
</dbReference>
<protein>
    <submittedName>
        <fullName evidence="5">Uncharacterized protein</fullName>
    </submittedName>
</protein>
<dbReference type="Proteomes" id="UP001497457">
    <property type="component" value="Chromosome 27b"/>
</dbReference>
<dbReference type="Gene3D" id="2.60.210.10">
    <property type="entry name" value="Apoptosis, Tumor Necrosis Factor Receptor Associated Protein 2, Chain A"/>
    <property type="match status" value="1"/>
</dbReference>
<dbReference type="PANTHER" id="PTHR26379:SF474">
    <property type="entry name" value="OS08G0228200 PROTEIN"/>
    <property type="match status" value="1"/>
</dbReference>
<dbReference type="SMART" id="SM00061">
    <property type="entry name" value="MATH"/>
    <property type="match status" value="1"/>
</dbReference>
<dbReference type="SUPFAM" id="SSF54695">
    <property type="entry name" value="POZ domain"/>
    <property type="match status" value="1"/>
</dbReference>
<dbReference type="InterPro" id="IPR002083">
    <property type="entry name" value="MATH/TRAF_dom"/>
</dbReference>
<dbReference type="CDD" id="cd00121">
    <property type="entry name" value="MATH"/>
    <property type="match status" value="1"/>
</dbReference>
<proteinExistence type="inferred from homology"/>
<name>A0ABC9BTZ3_9POAL</name>
<evidence type="ECO:0000256" key="2">
    <source>
        <dbReference type="ARBA" id="ARBA00010846"/>
    </source>
</evidence>
<gene>
    <name evidence="5" type="ORF">URODEC1_LOCUS68507</name>
</gene>
<dbReference type="PROSITE" id="PS50097">
    <property type="entry name" value="BTB"/>
    <property type="match status" value="1"/>
</dbReference>
<dbReference type="Pfam" id="PF22486">
    <property type="entry name" value="MATH_2"/>
    <property type="match status" value="1"/>
</dbReference>
<evidence type="ECO:0000259" key="3">
    <source>
        <dbReference type="PROSITE" id="PS50097"/>
    </source>
</evidence>
<dbReference type="Gene3D" id="3.30.710.10">
    <property type="entry name" value="Potassium Channel Kv1.1, Chain A"/>
    <property type="match status" value="1"/>
</dbReference>
<dbReference type="InterPro" id="IPR056423">
    <property type="entry name" value="BACK_BPM_SPOP"/>
</dbReference>
<feature type="domain" description="BTB" evidence="3">
    <location>
        <begin position="193"/>
        <end position="260"/>
    </location>
</feature>
<comment type="similarity">
    <text evidence="2">Belongs to the Tdpoz family.</text>
</comment>
<reference evidence="5" key="1">
    <citation type="submission" date="2024-10" db="EMBL/GenBank/DDBJ databases">
        <authorList>
            <person name="Ryan C."/>
        </authorList>
    </citation>
    <scope>NUCLEOTIDE SEQUENCE [LARGE SCALE GENOMIC DNA]</scope>
</reference>
<evidence type="ECO:0000256" key="1">
    <source>
        <dbReference type="ARBA" id="ARBA00004906"/>
    </source>
</evidence>
<dbReference type="InterPro" id="IPR045005">
    <property type="entry name" value="BPM1-6"/>
</dbReference>
<feature type="domain" description="MATH" evidence="4">
    <location>
        <begin position="23"/>
        <end position="153"/>
    </location>
</feature>
<dbReference type="InterPro" id="IPR008974">
    <property type="entry name" value="TRAF-like"/>
</dbReference>
<dbReference type="SMART" id="SM00225">
    <property type="entry name" value="BTB"/>
    <property type="match status" value="1"/>
</dbReference>